<keyword evidence="6" id="KW-1185">Reference proteome</keyword>
<dbReference type="PROSITE" id="PS00455">
    <property type="entry name" value="AMP_BINDING"/>
    <property type="match status" value="1"/>
</dbReference>
<evidence type="ECO:0000259" key="4">
    <source>
        <dbReference type="Pfam" id="PF13193"/>
    </source>
</evidence>
<evidence type="ECO:0000259" key="3">
    <source>
        <dbReference type="Pfam" id="PF00501"/>
    </source>
</evidence>
<dbReference type="InterPro" id="IPR020845">
    <property type="entry name" value="AMP-binding_CS"/>
</dbReference>
<dbReference type="InterPro" id="IPR045851">
    <property type="entry name" value="AMP-bd_C_sf"/>
</dbReference>
<dbReference type="InterPro" id="IPR000873">
    <property type="entry name" value="AMP-dep_synth/lig_dom"/>
</dbReference>
<dbReference type="Proteomes" id="UP001302666">
    <property type="component" value="Chromosome"/>
</dbReference>
<evidence type="ECO:0000313" key="6">
    <source>
        <dbReference type="Proteomes" id="UP001302666"/>
    </source>
</evidence>
<dbReference type="Gene3D" id="3.30.300.30">
    <property type="match status" value="1"/>
</dbReference>
<keyword evidence="2" id="KW-0436">Ligase</keyword>
<evidence type="ECO:0000313" key="5">
    <source>
        <dbReference type="EMBL" id="WOI32655.1"/>
    </source>
</evidence>
<evidence type="ECO:0000256" key="1">
    <source>
        <dbReference type="ARBA" id="ARBA00006432"/>
    </source>
</evidence>
<reference evidence="5 6" key="1">
    <citation type="submission" date="2023-10" db="EMBL/GenBank/DDBJ databases">
        <title>Eight complete genome sequences of bacteria isolated from laboratory stock of Giant Kelp gametophytes.</title>
        <authorList>
            <person name="Tolentino B."/>
            <person name="Nuzhdin S."/>
        </authorList>
    </citation>
    <scope>NUCLEOTIDE SEQUENCE [LARGE SCALE GENOMIC DNA]</scope>
    <source>
        <strain evidence="5 6">LC.270.F.C4</strain>
    </source>
</reference>
<dbReference type="InterPro" id="IPR025110">
    <property type="entry name" value="AMP-bd_C"/>
</dbReference>
<feature type="domain" description="AMP-dependent synthetase/ligase" evidence="3">
    <location>
        <begin position="60"/>
        <end position="252"/>
    </location>
</feature>
<accession>A0ABZ0HEK1</accession>
<dbReference type="InterPro" id="IPR042099">
    <property type="entry name" value="ANL_N_sf"/>
</dbReference>
<comment type="similarity">
    <text evidence="1">Belongs to the ATP-dependent AMP-binding enzyme family.</text>
</comment>
<sequence length="386" mass="41830">MDMRKAHDRFHLSPETHVLTPDVAGLTVLLETLREGHSLLARPSDEPISPVLEPKQWLYCQSSGSTGYAKTIRRTPDSWIRSFEMDQEMFGLSSADVYASLGTLSHSLTLFAAVAACHIGADLAMLGNMAPRGQIAGLERLDASVLYATPAQLRLLLRAGEGSVLPGIRLIFSSGGKLDQPTRAALGVLFPQAEVQEIFGATETSYITLAGPDAPAGSVGTAYPGVELRLTEMDAAGVGEIWMRSPFLFDGYAEGHSAETLWDGDWLTIGEMGWIDADGNLYPKGRRNRMVTVADKNVFPEEIEGVLMRVEGVELAVALALPDALRGHRIVAVIQGTAEANKLRLLCRQEIGDHAAPKEIRQLDALPMLPAGKPDLRALARLWEDV</sequence>
<organism evidence="5 6">
    <name type="scientific">Tritonibacter scottomollicae</name>
    <name type="common">Epibacterium scottomollicae</name>
    <dbReference type="NCBI Taxonomy" id="483013"/>
    <lineage>
        <taxon>Bacteria</taxon>
        <taxon>Pseudomonadati</taxon>
        <taxon>Pseudomonadota</taxon>
        <taxon>Alphaproteobacteria</taxon>
        <taxon>Rhodobacterales</taxon>
        <taxon>Paracoccaceae</taxon>
        <taxon>Tritonibacter</taxon>
    </lineage>
</organism>
<dbReference type="Pfam" id="PF00501">
    <property type="entry name" value="AMP-binding"/>
    <property type="match status" value="1"/>
</dbReference>
<feature type="domain" description="AMP-binding enzyme C-terminal" evidence="4">
    <location>
        <begin position="302"/>
        <end position="373"/>
    </location>
</feature>
<dbReference type="EMBL" id="CP136704">
    <property type="protein sequence ID" value="WOI32655.1"/>
    <property type="molecule type" value="Genomic_DNA"/>
</dbReference>
<dbReference type="Gene3D" id="3.40.50.12780">
    <property type="entry name" value="N-terminal domain of ligase-like"/>
    <property type="match status" value="1"/>
</dbReference>
<dbReference type="Pfam" id="PF13193">
    <property type="entry name" value="AMP-binding_C"/>
    <property type="match status" value="1"/>
</dbReference>
<dbReference type="PANTHER" id="PTHR43201:SF5">
    <property type="entry name" value="MEDIUM-CHAIN ACYL-COA LIGASE ACSF2, MITOCHONDRIAL"/>
    <property type="match status" value="1"/>
</dbReference>
<name>A0ABZ0HEK1_TRISK</name>
<evidence type="ECO:0000256" key="2">
    <source>
        <dbReference type="ARBA" id="ARBA00022598"/>
    </source>
</evidence>
<dbReference type="RefSeq" id="WP_317384968.1">
    <property type="nucleotide sequence ID" value="NZ_CP136704.1"/>
</dbReference>
<dbReference type="SUPFAM" id="SSF56801">
    <property type="entry name" value="Acetyl-CoA synthetase-like"/>
    <property type="match status" value="1"/>
</dbReference>
<protein>
    <submittedName>
        <fullName evidence="5">AMP-binding protein</fullName>
    </submittedName>
</protein>
<gene>
    <name evidence="5" type="ORF">R1T40_17125</name>
</gene>
<dbReference type="PANTHER" id="PTHR43201">
    <property type="entry name" value="ACYL-COA SYNTHETASE"/>
    <property type="match status" value="1"/>
</dbReference>
<proteinExistence type="inferred from homology"/>